<gene>
    <name evidence="1" type="primary">gp19</name>
    <name evidence="1" type="ORF">PHM1_115</name>
</gene>
<name>E3SMU6_9CAUD</name>
<accession>E3SMU6</accession>
<dbReference type="RefSeq" id="YP_004322540.1">
    <property type="nucleotide sequence ID" value="NC_015280.1"/>
</dbReference>
<organism evidence="1 2">
    <name type="scientific">Prochlorococcus phage P-HM1</name>
    <dbReference type="NCBI Taxonomy" id="445700"/>
    <lineage>
        <taxon>Viruses</taxon>
        <taxon>Duplodnaviria</taxon>
        <taxon>Heunggongvirae</taxon>
        <taxon>Uroviricota</taxon>
        <taxon>Caudoviricetes</taxon>
        <taxon>Eurybiavirus</taxon>
        <taxon>Eurybiavirus PHM2</taxon>
    </lineage>
</organism>
<dbReference type="KEGG" id="vg:10327028"/>
<evidence type="ECO:0000313" key="1">
    <source>
        <dbReference type="EMBL" id="ADO98739.1"/>
    </source>
</evidence>
<sequence length="204" mass="22168">MAKKGLGLLTFQSAIKGGVRPNLFSVEHGFPQGVSDPTIDGTGKPEESVTYMCKAAALPATNVGTVELPFRGRVLKVPGDRTYETWTGTFYMDDAFELRAAYEKWIELTNGVGANVATAGISSDAEGILKNIKVDQLTKFDGDGQNLKVIRQYELFSAFPVSVSQVSVAYDNNDSYEEFDVEFAYQFHTSKAVDVGQAGNDTLV</sequence>
<dbReference type="GeneID" id="10327028"/>
<dbReference type="EMBL" id="GU071101">
    <property type="protein sequence ID" value="ADO98739.1"/>
    <property type="molecule type" value="Genomic_DNA"/>
</dbReference>
<keyword evidence="2" id="KW-1185">Reference proteome</keyword>
<proteinExistence type="predicted"/>
<protein>
    <submittedName>
        <fullName evidence="1">Tail tube monomer</fullName>
    </submittedName>
</protein>
<evidence type="ECO:0000313" key="2">
    <source>
        <dbReference type="Proteomes" id="UP000006530"/>
    </source>
</evidence>
<reference evidence="1 2" key="1">
    <citation type="journal article" date="2010" name="Environ. Microbiol.">
        <title>Genomic analysis of oceanic cyanobacterial myoviruses compared with T4-like myoviruses from diverse hosts and environments.</title>
        <authorList>
            <person name="Sullivan M.B."/>
            <person name="Huang K.H."/>
            <person name="Ignacio-Espinoza J.C."/>
            <person name="Berlin A.M."/>
            <person name="Kelly L."/>
            <person name="Weigele P.R."/>
            <person name="DeFrancesco A.S."/>
            <person name="Kern S.E."/>
            <person name="Thompson L.R."/>
            <person name="Young S."/>
            <person name="Yandava C."/>
            <person name="Fu R."/>
            <person name="Krastins B."/>
            <person name="Chase M."/>
            <person name="Sarracino D."/>
            <person name="Osburne M.S."/>
            <person name="Henn M.R."/>
            <person name="Chisholm S.W."/>
        </authorList>
    </citation>
    <scope>NUCLEOTIDE SEQUENCE [LARGE SCALE GENOMIC DNA]</scope>
    <source>
        <strain evidence="1">M4-247</strain>
    </source>
</reference>
<dbReference type="OrthoDB" id="10275at10239"/>
<dbReference type="Proteomes" id="UP000006530">
    <property type="component" value="Segment"/>
</dbReference>